<dbReference type="PROSITE" id="PS00383">
    <property type="entry name" value="TYR_PHOSPHATASE_1"/>
    <property type="match status" value="1"/>
</dbReference>
<dbReference type="InterPro" id="IPR048309">
    <property type="entry name" value="GxGYxYP_N_3rd"/>
</dbReference>
<proteinExistence type="predicted"/>
<dbReference type="EMBL" id="JAHLQF010000002">
    <property type="protein sequence ID" value="MBU5483940.1"/>
    <property type="molecule type" value="Genomic_DNA"/>
</dbReference>
<sequence>MYKNLKVRVSIFLILLSIFCSLPIKNVVAKTSPAPVDPNSVHLVLDSTHYKDMPRNFRTSSDLTNVQKDKTVNLSGLNTLNISGSQQFSEYNLPLIIKSIGTSLPITVVDLRQESHGFINGAPVSWANAKNDANIGLTKEQVLLDEKKKLNSIKLNEPISFYNHPKITMIPTKVEDENQLVTSKSLSYIRIPVTDTKLPTDDMVDYFVEVTKSQPKNTWFHFHCKQGIGRTTTFMIMYDMVKNSKEVSADDIIKRQLLLANFDKDRSKSFFSGKRYDFLQDFYKYTKENSDDFNVKWSDWKKTHTANSNSFFPIASPPKNTSNYIKNSKIPTHLYVISQNIMTPSERTMIATLQGIVNSHCSSQIYTLNSSQPDYQIWLDDLKNNYGVSYENISDPWKLLDMFENYVDGYVLYNNKSLKDPSINNACSLASLNNSIAVDESIQDKVQAHGITNIKGDCRNTDKNWAYDNLWNSGLNHSIVIQLSPKKDTALRDYAIMTKSLIFYEDSITDTSLRDRIFSSMEADSICLGWGPDEFTNVSTSSKHGVSMVAADWSYNLTVLSAFPSLPITQKALSHIPHKENVHYVTFIMSDGDNQQWNLGTNYGSPKWYGSPYRGNFNFGWSLSPSLYYLAPTVLNLYYKNATHGSINDYFIVSPSGNGYMYPSKFDKSALGVYIDRLNDYMKKVDQKYIAIIDDSSFYNTKLWGKFTIKPNIQGLFYLDYHKHDNYHGEILWSNNKPIVSCRDLLWANLESEDELVKNINDRIASGQTDIHNSNSYTFVYVHAWSKTLSDIEKVVNKLKENPKLAIVTPETFMELIKKNVKK</sequence>
<dbReference type="Pfam" id="PF14566">
    <property type="entry name" value="PTPlike_phytase"/>
    <property type="match status" value="1"/>
</dbReference>
<organism evidence="2 3">
    <name type="scientific">Clostridium mobile</name>
    <dbReference type="NCBI Taxonomy" id="2841512"/>
    <lineage>
        <taxon>Bacteria</taxon>
        <taxon>Bacillati</taxon>
        <taxon>Bacillota</taxon>
        <taxon>Clostridia</taxon>
        <taxon>Eubacteriales</taxon>
        <taxon>Clostridiaceae</taxon>
        <taxon>Clostridium</taxon>
    </lineage>
</organism>
<name>A0ABS6EHK0_9CLOT</name>
<dbReference type="InterPro" id="IPR032626">
    <property type="entry name" value="GxGYxYP_N_1st"/>
</dbReference>
<evidence type="ECO:0000259" key="1">
    <source>
        <dbReference type="PROSITE" id="PS50056"/>
    </source>
</evidence>
<protein>
    <recommendedName>
        <fullName evidence="1">Tyrosine specific protein phosphatases domain-containing protein</fullName>
    </recommendedName>
</protein>
<accession>A0ABS6EHK0</accession>
<reference evidence="2 3" key="1">
    <citation type="submission" date="2021-06" db="EMBL/GenBank/DDBJ databases">
        <authorList>
            <person name="Sun Q."/>
            <person name="Li D."/>
        </authorList>
    </citation>
    <scope>NUCLEOTIDE SEQUENCE [LARGE SCALE GENOMIC DNA]</scope>
    <source>
        <strain evidence="2 3">MSJ-11</strain>
    </source>
</reference>
<keyword evidence="3" id="KW-1185">Reference proteome</keyword>
<dbReference type="InterPro" id="IPR048310">
    <property type="entry name" value="GxGYxYP_N_2nd"/>
</dbReference>
<comment type="caution">
    <text evidence="2">The sequence shown here is derived from an EMBL/GenBank/DDBJ whole genome shotgun (WGS) entry which is preliminary data.</text>
</comment>
<feature type="domain" description="Tyrosine specific protein phosphatases" evidence="1">
    <location>
        <begin position="205"/>
        <end position="254"/>
    </location>
</feature>
<dbReference type="SMART" id="SM01301">
    <property type="entry name" value="PTPlike_phytase"/>
    <property type="match status" value="1"/>
</dbReference>
<dbReference type="PROSITE" id="PS50056">
    <property type="entry name" value="TYR_PHOSPHATASE_2"/>
    <property type="match status" value="1"/>
</dbReference>
<evidence type="ECO:0000313" key="3">
    <source>
        <dbReference type="Proteomes" id="UP000726170"/>
    </source>
</evidence>
<dbReference type="Pfam" id="PF14323">
    <property type="entry name" value="GxGYxYP_C"/>
    <property type="match status" value="1"/>
</dbReference>
<evidence type="ECO:0000313" key="2">
    <source>
        <dbReference type="EMBL" id="MBU5483940.1"/>
    </source>
</evidence>
<dbReference type="Pfam" id="PF20957">
    <property type="entry name" value="GxGYxYP_N_2nd"/>
    <property type="match status" value="1"/>
</dbReference>
<dbReference type="InterPro" id="IPR025832">
    <property type="entry name" value="GxGYxYP_C"/>
</dbReference>
<dbReference type="Pfam" id="PF20958">
    <property type="entry name" value="GxGYxYP_N_3rd"/>
    <property type="match status" value="1"/>
</dbReference>
<dbReference type="InterPro" id="IPR016130">
    <property type="entry name" value="Tyr_Pase_AS"/>
</dbReference>
<dbReference type="Proteomes" id="UP000726170">
    <property type="component" value="Unassembled WGS sequence"/>
</dbReference>
<dbReference type="RefSeq" id="WP_216438440.1">
    <property type="nucleotide sequence ID" value="NZ_JAHLQF010000002.1"/>
</dbReference>
<dbReference type="PANTHER" id="PTHR37321">
    <property type="entry name" value="EXPORTED PROTEIN-RELATED"/>
    <property type="match status" value="1"/>
</dbReference>
<dbReference type="Pfam" id="PF16216">
    <property type="entry name" value="GxGYxYP_N"/>
    <property type="match status" value="1"/>
</dbReference>
<dbReference type="InterPro" id="IPR000387">
    <property type="entry name" value="Tyr_Pase_dom"/>
</dbReference>
<gene>
    <name evidence="2" type="ORF">KQI86_06330</name>
</gene>
<dbReference type="PANTHER" id="PTHR37321:SF1">
    <property type="entry name" value="EXPORTED PROTEIN"/>
    <property type="match status" value="1"/>
</dbReference>